<accession>A0A0K1JEM1</accession>
<reference evidence="2 3" key="1">
    <citation type="submission" date="2015-03" db="EMBL/GenBank/DDBJ databases">
        <title>Luteipulveratus halotolerans sp. nov., a novel actinobacterium (Dermacoccaceae) from Sarawak, Malaysia.</title>
        <authorList>
            <person name="Juboi H."/>
            <person name="Basik A."/>
            <person name="Shamsul S.S."/>
            <person name="Arnold P."/>
            <person name="Schmitt E.K."/>
            <person name="Sanglier J.-J."/>
            <person name="Yeo T."/>
        </authorList>
    </citation>
    <scope>NUCLEOTIDE SEQUENCE [LARGE SCALE GENOMIC DNA]</scope>
    <source>
        <strain evidence="2 3">MN07-A0370</strain>
    </source>
</reference>
<dbReference type="KEGG" id="lmoi:VV02_02820"/>
<feature type="compositionally biased region" description="Basic and acidic residues" evidence="1">
    <location>
        <begin position="1"/>
        <end position="15"/>
    </location>
</feature>
<evidence type="ECO:0000256" key="1">
    <source>
        <dbReference type="SAM" id="MobiDB-lite"/>
    </source>
</evidence>
<protein>
    <submittedName>
        <fullName evidence="2">Uncharacterized protein</fullName>
    </submittedName>
</protein>
<gene>
    <name evidence="2" type="ORF">VV02_02820</name>
</gene>
<evidence type="ECO:0000313" key="3">
    <source>
        <dbReference type="Proteomes" id="UP000066480"/>
    </source>
</evidence>
<name>A0A0K1JEM1_9MICO</name>
<sequence>MSQTEDHESDLRRALDALNETDTSKAREALEALAHASGASSGLSHSAVARVALWGARSRGRAA</sequence>
<dbReference type="Proteomes" id="UP000066480">
    <property type="component" value="Chromosome"/>
</dbReference>
<dbReference type="EMBL" id="CP011112">
    <property type="protein sequence ID" value="AKU15040.1"/>
    <property type="molecule type" value="Genomic_DNA"/>
</dbReference>
<keyword evidence="3" id="KW-1185">Reference proteome</keyword>
<feature type="region of interest" description="Disordered" evidence="1">
    <location>
        <begin position="1"/>
        <end position="22"/>
    </location>
</feature>
<evidence type="ECO:0000313" key="2">
    <source>
        <dbReference type="EMBL" id="AKU15040.1"/>
    </source>
</evidence>
<proteinExistence type="predicted"/>
<organism evidence="2 3">
    <name type="scientific">Luteipulveratus mongoliensis</name>
    <dbReference type="NCBI Taxonomy" id="571913"/>
    <lineage>
        <taxon>Bacteria</taxon>
        <taxon>Bacillati</taxon>
        <taxon>Actinomycetota</taxon>
        <taxon>Actinomycetes</taxon>
        <taxon>Micrococcales</taxon>
        <taxon>Dermacoccaceae</taxon>
        <taxon>Luteipulveratus</taxon>
    </lineage>
</organism>
<dbReference type="RefSeq" id="WP_052589642.1">
    <property type="nucleotide sequence ID" value="NZ_CP011112.1"/>
</dbReference>
<dbReference type="AlphaFoldDB" id="A0A0K1JEM1"/>